<dbReference type="EMBL" id="BGZK01001223">
    <property type="protein sequence ID" value="GBP74801.1"/>
    <property type="molecule type" value="Genomic_DNA"/>
</dbReference>
<organism evidence="1 2">
    <name type="scientific">Eumeta variegata</name>
    <name type="common">Bagworm moth</name>
    <name type="synonym">Eumeta japonica</name>
    <dbReference type="NCBI Taxonomy" id="151549"/>
    <lineage>
        <taxon>Eukaryota</taxon>
        <taxon>Metazoa</taxon>
        <taxon>Ecdysozoa</taxon>
        <taxon>Arthropoda</taxon>
        <taxon>Hexapoda</taxon>
        <taxon>Insecta</taxon>
        <taxon>Pterygota</taxon>
        <taxon>Neoptera</taxon>
        <taxon>Endopterygota</taxon>
        <taxon>Lepidoptera</taxon>
        <taxon>Glossata</taxon>
        <taxon>Ditrysia</taxon>
        <taxon>Tineoidea</taxon>
        <taxon>Psychidae</taxon>
        <taxon>Oiketicinae</taxon>
        <taxon>Eumeta</taxon>
    </lineage>
</organism>
<dbReference type="Proteomes" id="UP000299102">
    <property type="component" value="Unassembled WGS sequence"/>
</dbReference>
<dbReference type="AlphaFoldDB" id="A0A4C1YEK0"/>
<evidence type="ECO:0000313" key="1">
    <source>
        <dbReference type="EMBL" id="GBP74801.1"/>
    </source>
</evidence>
<keyword evidence="2" id="KW-1185">Reference proteome</keyword>
<name>A0A4C1YEK0_EUMVA</name>
<evidence type="ECO:0000313" key="2">
    <source>
        <dbReference type="Proteomes" id="UP000299102"/>
    </source>
</evidence>
<comment type="caution">
    <text evidence="1">The sequence shown here is derived from an EMBL/GenBank/DDBJ whole genome shotgun (WGS) entry which is preliminary data.</text>
</comment>
<gene>
    <name evidence="1" type="ORF">EVAR_43106_1</name>
</gene>
<reference evidence="1 2" key="1">
    <citation type="journal article" date="2019" name="Commun. Biol.">
        <title>The bagworm genome reveals a unique fibroin gene that provides high tensile strength.</title>
        <authorList>
            <person name="Kono N."/>
            <person name="Nakamura H."/>
            <person name="Ohtoshi R."/>
            <person name="Tomita M."/>
            <person name="Numata K."/>
            <person name="Arakawa K."/>
        </authorList>
    </citation>
    <scope>NUCLEOTIDE SEQUENCE [LARGE SCALE GENOMIC DNA]</scope>
</reference>
<sequence>MPILYTFDLDSDRTLFEPRPILDSNMSSALDPIPFSLSVLSNVEYVTRPVQVVCGRCLSSTRRHRPMERKKDCSFRALSRTLRLRRNATKVMLFHACSQR</sequence>
<protein>
    <submittedName>
        <fullName evidence="1">Uncharacterized protein</fullName>
    </submittedName>
</protein>
<proteinExistence type="predicted"/>
<accession>A0A4C1YEK0</accession>